<name>A0A8K0D057_IGNLU</name>
<proteinExistence type="predicted"/>
<dbReference type="Proteomes" id="UP000801492">
    <property type="component" value="Unassembled WGS sequence"/>
</dbReference>
<keyword evidence="2" id="KW-1185">Reference proteome</keyword>
<feature type="non-terminal residue" evidence="1">
    <location>
        <position position="67"/>
    </location>
</feature>
<protein>
    <submittedName>
        <fullName evidence="1">Uncharacterized protein</fullName>
    </submittedName>
</protein>
<evidence type="ECO:0000313" key="2">
    <source>
        <dbReference type="Proteomes" id="UP000801492"/>
    </source>
</evidence>
<evidence type="ECO:0000313" key="1">
    <source>
        <dbReference type="EMBL" id="KAF2896930.1"/>
    </source>
</evidence>
<gene>
    <name evidence="1" type="ORF">ILUMI_09244</name>
</gene>
<comment type="caution">
    <text evidence="1">The sequence shown here is derived from an EMBL/GenBank/DDBJ whole genome shotgun (WGS) entry which is preliminary data.</text>
</comment>
<reference evidence="1" key="1">
    <citation type="submission" date="2019-08" db="EMBL/GenBank/DDBJ databases">
        <title>The genome of the North American firefly Photinus pyralis.</title>
        <authorList>
            <consortium name="Photinus pyralis genome working group"/>
            <person name="Fallon T.R."/>
            <person name="Sander Lower S.E."/>
            <person name="Weng J.-K."/>
        </authorList>
    </citation>
    <scope>NUCLEOTIDE SEQUENCE</scope>
    <source>
        <strain evidence="1">TRF0915ILg1</strain>
        <tissue evidence="1">Whole body</tissue>
    </source>
</reference>
<accession>A0A8K0D057</accession>
<sequence length="67" mass="7512">MYDEAYVKMDLATLPGLQCYSIAPGCDLEESQKTFAFTKFGEKILIWPANCQVGNKAHQSLPKEQLT</sequence>
<dbReference type="EMBL" id="VTPC01004628">
    <property type="protein sequence ID" value="KAF2896930.1"/>
    <property type="molecule type" value="Genomic_DNA"/>
</dbReference>
<organism evidence="1 2">
    <name type="scientific">Ignelater luminosus</name>
    <name type="common">Cucubano</name>
    <name type="synonym">Pyrophorus luminosus</name>
    <dbReference type="NCBI Taxonomy" id="2038154"/>
    <lineage>
        <taxon>Eukaryota</taxon>
        <taxon>Metazoa</taxon>
        <taxon>Ecdysozoa</taxon>
        <taxon>Arthropoda</taxon>
        <taxon>Hexapoda</taxon>
        <taxon>Insecta</taxon>
        <taxon>Pterygota</taxon>
        <taxon>Neoptera</taxon>
        <taxon>Endopterygota</taxon>
        <taxon>Coleoptera</taxon>
        <taxon>Polyphaga</taxon>
        <taxon>Elateriformia</taxon>
        <taxon>Elateroidea</taxon>
        <taxon>Elateridae</taxon>
        <taxon>Agrypninae</taxon>
        <taxon>Pyrophorini</taxon>
        <taxon>Ignelater</taxon>
    </lineage>
</organism>
<dbReference type="AlphaFoldDB" id="A0A8K0D057"/>